<gene>
    <name evidence="2" type="ORF">H9814_02945</name>
</gene>
<evidence type="ECO:0000313" key="2">
    <source>
        <dbReference type="EMBL" id="HIZ32494.1"/>
    </source>
</evidence>
<keyword evidence="1" id="KW-0732">Signal</keyword>
<feature type="chain" id="PRO_5038592698" evidence="1">
    <location>
        <begin position="26"/>
        <end position="444"/>
    </location>
</feature>
<evidence type="ECO:0000256" key="1">
    <source>
        <dbReference type="SAM" id="SignalP"/>
    </source>
</evidence>
<protein>
    <submittedName>
        <fullName evidence="2">Uncharacterized protein</fullName>
    </submittedName>
</protein>
<dbReference type="EMBL" id="DXBX01000023">
    <property type="protein sequence ID" value="HIZ32494.1"/>
    <property type="molecule type" value="Genomic_DNA"/>
</dbReference>
<name>A0A9D2E7N1_9BACE</name>
<feature type="signal peptide" evidence="1">
    <location>
        <begin position="1"/>
        <end position="25"/>
    </location>
</feature>
<dbReference type="AlphaFoldDB" id="A0A9D2E7N1"/>
<dbReference type="Proteomes" id="UP000824028">
    <property type="component" value="Unassembled WGS sequence"/>
</dbReference>
<proteinExistence type="predicted"/>
<reference evidence="2" key="1">
    <citation type="journal article" date="2021" name="PeerJ">
        <title>Extensive microbial diversity within the chicken gut microbiome revealed by metagenomics and culture.</title>
        <authorList>
            <person name="Gilroy R."/>
            <person name="Ravi A."/>
            <person name="Getino M."/>
            <person name="Pursley I."/>
            <person name="Horton D.L."/>
            <person name="Alikhan N.F."/>
            <person name="Baker D."/>
            <person name="Gharbi K."/>
            <person name="Hall N."/>
            <person name="Watson M."/>
            <person name="Adriaenssens E.M."/>
            <person name="Foster-Nyarko E."/>
            <person name="Jarju S."/>
            <person name="Secka A."/>
            <person name="Antonio M."/>
            <person name="Oren A."/>
            <person name="Chaudhuri R.R."/>
            <person name="La Ragione R."/>
            <person name="Hildebrand F."/>
            <person name="Pallen M.J."/>
        </authorList>
    </citation>
    <scope>NUCLEOTIDE SEQUENCE</scope>
    <source>
        <strain evidence="2">ChiHjej9B8-1298</strain>
    </source>
</reference>
<organism evidence="2 3">
    <name type="scientific">Candidatus Bacteroides merdigallinarum</name>
    <dbReference type="NCBI Taxonomy" id="2838473"/>
    <lineage>
        <taxon>Bacteria</taxon>
        <taxon>Pseudomonadati</taxon>
        <taxon>Bacteroidota</taxon>
        <taxon>Bacteroidia</taxon>
        <taxon>Bacteroidales</taxon>
        <taxon>Bacteroidaceae</taxon>
        <taxon>Bacteroides</taxon>
    </lineage>
</organism>
<sequence>MKTITFIKSSVLSLLFAATGNSAWAQIKVENSTPEDEKVEYVYYTDGSSNFDYDRLWHDYNNEEMQLDYCKAFIGQKILCIQPGDVQHSTYQIKDIEGGEFLLDFAPELDPRSDEKTELGSLSIHKMGTSQIGQPKISKTRNDNDYETDNWFDALMNKKGERIGQTQGNVVCYTSIGTKDEKQKFFSQFLLIKGVYTLEEANRLIEESKEKLLSGKMYLPHVQKQIEKWEKKKQKGKLKGDELEAYQKLTEPNKYKEGQERSFSPWHKRSPWEYIDKYYKILFNGEEYYAKYLKGDTLIDKNERKLEKGTSAQYVPSEVCLFVEDNQGQEYFITFYAGSGCITEKHFAHVREQYVSQYVTKTYHGKIIGPDGKRVGPTMKCEDIVLRDNELQAKLRDMQTDEIIYVTLSYCQSSCSTSNGYYVTEENGAYFYLKDYETVVPENL</sequence>
<evidence type="ECO:0000313" key="3">
    <source>
        <dbReference type="Proteomes" id="UP000824028"/>
    </source>
</evidence>
<reference evidence="2" key="2">
    <citation type="submission" date="2021-04" db="EMBL/GenBank/DDBJ databases">
        <authorList>
            <person name="Gilroy R."/>
        </authorList>
    </citation>
    <scope>NUCLEOTIDE SEQUENCE</scope>
    <source>
        <strain evidence="2">ChiHjej9B8-1298</strain>
    </source>
</reference>
<accession>A0A9D2E7N1</accession>
<comment type="caution">
    <text evidence="2">The sequence shown here is derived from an EMBL/GenBank/DDBJ whole genome shotgun (WGS) entry which is preliminary data.</text>
</comment>